<keyword evidence="7" id="KW-1015">Disulfide bond</keyword>
<keyword evidence="3" id="KW-0001">2Fe-2S</keyword>
<dbReference type="GO" id="GO:0016705">
    <property type="term" value="F:oxidoreductase activity, acting on paired donors, with incorporation or reduction of molecular oxygen"/>
    <property type="evidence" value="ECO:0007669"/>
    <property type="project" value="UniProtKB-ARBA"/>
</dbReference>
<dbReference type="PANTHER" id="PTHR10134">
    <property type="entry name" value="CYTOCHROME B-C1 COMPLEX SUBUNIT RIESKE, MITOCHONDRIAL"/>
    <property type="match status" value="1"/>
</dbReference>
<dbReference type="Gene3D" id="2.102.10.10">
    <property type="entry name" value="Rieske [2Fe-2S] iron-sulphur domain"/>
    <property type="match status" value="1"/>
</dbReference>
<evidence type="ECO:0000256" key="6">
    <source>
        <dbReference type="ARBA" id="ARBA00023014"/>
    </source>
</evidence>
<evidence type="ECO:0000313" key="12">
    <source>
        <dbReference type="Proteomes" id="UP001144396"/>
    </source>
</evidence>
<comment type="caution">
    <text evidence="11">The sequence shown here is derived from an EMBL/GenBank/DDBJ whole genome shotgun (WGS) entry which is preliminary data.</text>
</comment>
<dbReference type="GO" id="GO:0004497">
    <property type="term" value="F:monooxygenase activity"/>
    <property type="evidence" value="ECO:0007669"/>
    <property type="project" value="UniProtKB-ARBA"/>
</dbReference>
<keyword evidence="4" id="KW-0479">Metal-binding</keyword>
<evidence type="ECO:0000256" key="9">
    <source>
        <dbReference type="ARBA" id="ARBA00034078"/>
    </source>
</evidence>
<dbReference type="Proteomes" id="UP001144396">
    <property type="component" value="Unassembled WGS sequence"/>
</dbReference>
<dbReference type="GO" id="GO:0051537">
    <property type="term" value="F:2 iron, 2 sulfur cluster binding"/>
    <property type="evidence" value="ECO:0007669"/>
    <property type="project" value="UniProtKB-KW"/>
</dbReference>
<accession>A0A9W6D0S6</accession>
<evidence type="ECO:0000256" key="2">
    <source>
        <dbReference type="ARBA" id="ARBA00015816"/>
    </source>
</evidence>
<evidence type="ECO:0000256" key="1">
    <source>
        <dbReference type="ARBA" id="ARBA00002494"/>
    </source>
</evidence>
<dbReference type="InterPro" id="IPR017941">
    <property type="entry name" value="Rieske_2Fe-2S"/>
</dbReference>
<dbReference type="GO" id="GO:0046872">
    <property type="term" value="F:metal ion binding"/>
    <property type="evidence" value="ECO:0007669"/>
    <property type="project" value="UniProtKB-KW"/>
</dbReference>
<dbReference type="CDD" id="cd03467">
    <property type="entry name" value="Rieske"/>
    <property type="match status" value="1"/>
</dbReference>
<dbReference type="PROSITE" id="PS51257">
    <property type="entry name" value="PROKAR_LIPOPROTEIN"/>
    <property type="match status" value="1"/>
</dbReference>
<dbReference type="InterPro" id="IPR014349">
    <property type="entry name" value="Rieske_Fe-S_prot"/>
</dbReference>
<dbReference type="PROSITE" id="PS51318">
    <property type="entry name" value="TAT"/>
    <property type="match status" value="1"/>
</dbReference>
<dbReference type="GO" id="GO:0016020">
    <property type="term" value="C:membrane"/>
    <property type="evidence" value="ECO:0007669"/>
    <property type="project" value="InterPro"/>
</dbReference>
<evidence type="ECO:0000313" key="11">
    <source>
        <dbReference type="EMBL" id="GLI28717.1"/>
    </source>
</evidence>
<name>A0A9W6D0S6_9MICO</name>
<dbReference type="InterPro" id="IPR006311">
    <property type="entry name" value="TAT_signal"/>
</dbReference>
<dbReference type="AlphaFoldDB" id="A0A9W6D0S6"/>
<feature type="domain" description="Rieske" evidence="10">
    <location>
        <begin position="57"/>
        <end position="150"/>
    </location>
</feature>
<evidence type="ECO:0000259" key="10">
    <source>
        <dbReference type="PROSITE" id="PS51296"/>
    </source>
</evidence>
<gene>
    <name evidence="11" type="ORF">ARHIZOSPH14_29590</name>
</gene>
<organism evidence="11 12">
    <name type="scientific">Agromyces rhizosphaerae</name>
    <dbReference type="NCBI Taxonomy" id="88374"/>
    <lineage>
        <taxon>Bacteria</taxon>
        <taxon>Bacillati</taxon>
        <taxon>Actinomycetota</taxon>
        <taxon>Actinomycetes</taxon>
        <taxon>Micrococcales</taxon>
        <taxon>Microbacteriaceae</taxon>
        <taxon>Agromyces</taxon>
    </lineage>
</organism>
<dbReference type="Pfam" id="PF00355">
    <property type="entry name" value="Rieske"/>
    <property type="match status" value="1"/>
</dbReference>
<dbReference type="PRINTS" id="PR00162">
    <property type="entry name" value="RIESKE"/>
</dbReference>
<protein>
    <recommendedName>
        <fullName evidence="2">Cytochrome bc1 complex Rieske iron-sulfur subunit</fullName>
    </recommendedName>
    <alternativeName>
        <fullName evidence="8">Cytochrome bc1 reductase complex subunit QcrA</fullName>
    </alternativeName>
</protein>
<proteinExistence type="predicted"/>
<dbReference type="PROSITE" id="PS51296">
    <property type="entry name" value="RIESKE"/>
    <property type="match status" value="1"/>
</dbReference>
<dbReference type="RefSeq" id="WP_281886347.1">
    <property type="nucleotide sequence ID" value="NZ_BSDP01000001.1"/>
</dbReference>
<keyword evidence="12" id="KW-1185">Reference proteome</keyword>
<dbReference type="EMBL" id="BSDP01000001">
    <property type="protein sequence ID" value="GLI28717.1"/>
    <property type="molecule type" value="Genomic_DNA"/>
</dbReference>
<evidence type="ECO:0000256" key="3">
    <source>
        <dbReference type="ARBA" id="ARBA00022714"/>
    </source>
</evidence>
<evidence type="ECO:0000256" key="8">
    <source>
        <dbReference type="ARBA" id="ARBA00029586"/>
    </source>
</evidence>
<dbReference type="SUPFAM" id="SSF50022">
    <property type="entry name" value="ISP domain"/>
    <property type="match status" value="1"/>
</dbReference>
<dbReference type="InterPro" id="IPR005805">
    <property type="entry name" value="Rieske_Fe-S_prot_C"/>
</dbReference>
<keyword evidence="5" id="KW-0408">Iron</keyword>
<keyword evidence="6" id="KW-0411">Iron-sulfur</keyword>
<comment type="function">
    <text evidence="1">Iron-sulfur subunit of the cytochrome bc1 complex, an essential component of the respiratory electron transport chain required for ATP synthesis. The bc1 complex catalyzes the oxidation of menaquinol and the reduction of cytochrome c in the respiratory chain. The bc1 complex operates through a Q-cycle mechanism that couples electron transfer to generation of the proton gradient that drives ATP synthesis.</text>
</comment>
<comment type="cofactor">
    <cofactor evidence="9">
        <name>[2Fe-2S] cluster</name>
        <dbReference type="ChEBI" id="CHEBI:190135"/>
    </cofactor>
</comment>
<evidence type="ECO:0000256" key="7">
    <source>
        <dbReference type="ARBA" id="ARBA00023157"/>
    </source>
</evidence>
<sequence length="151" mass="14411">MGDEARLTRRTALTLGAGGVASGAAMLAGCTPSDAGSGSDAADDTSSGGDTGAAAGTVIASLSDIPVGGTVSATIGSDPVLLSQPTAGEVVAFSAVCTHQQCVVAVEAAEIVCPCHGSRFDTATGDVLNGPALEPLPSVAVTVDGDDVVPG</sequence>
<evidence type="ECO:0000256" key="4">
    <source>
        <dbReference type="ARBA" id="ARBA00022723"/>
    </source>
</evidence>
<reference evidence="11" key="1">
    <citation type="submission" date="2022-12" db="EMBL/GenBank/DDBJ databases">
        <title>Reference genome sequencing for broad-spectrum identification of bacterial and archaeal isolates by mass spectrometry.</title>
        <authorList>
            <person name="Sekiguchi Y."/>
            <person name="Tourlousse D.M."/>
        </authorList>
    </citation>
    <scope>NUCLEOTIDE SEQUENCE</scope>
    <source>
        <strain evidence="11">14</strain>
    </source>
</reference>
<dbReference type="InterPro" id="IPR036922">
    <property type="entry name" value="Rieske_2Fe-2S_sf"/>
</dbReference>
<evidence type="ECO:0000256" key="5">
    <source>
        <dbReference type="ARBA" id="ARBA00023004"/>
    </source>
</evidence>